<evidence type="ECO:0000313" key="3">
    <source>
        <dbReference type="EMBL" id="KIP02466.1"/>
    </source>
</evidence>
<accession>A0A0C3RR56</accession>
<dbReference type="Proteomes" id="UP000053257">
    <property type="component" value="Unassembled WGS sequence"/>
</dbReference>
<evidence type="ECO:0000313" key="4">
    <source>
        <dbReference type="Proteomes" id="UP000053257"/>
    </source>
</evidence>
<dbReference type="AlphaFoldDB" id="A0A0C3RR56"/>
<dbReference type="HOGENOM" id="CLU_1027158_0_0_1"/>
<feature type="domain" description="Fungal-type protein kinase" evidence="2">
    <location>
        <begin position="33"/>
        <end position="253"/>
    </location>
</feature>
<evidence type="ECO:0000259" key="2">
    <source>
        <dbReference type="Pfam" id="PF17667"/>
    </source>
</evidence>
<dbReference type="InterPro" id="IPR040976">
    <property type="entry name" value="Pkinase_fungal"/>
</dbReference>
<dbReference type="Pfam" id="PF17667">
    <property type="entry name" value="Pkinase_fungal"/>
    <property type="match status" value="1"/>
</dbReference>
<sequence>MTMAMNTTNLSAPLLRLQVMAPITIPLNVRQSKTQPSALLWSPCSVCAPTSDRTSFFQLVLVNRWARFVYWDRSGAVVSTRFDYVHEPELLSQFSWRFTHISDEQQGMDVDPTATIASKVQVALFENAMGQFLDSMRAQSTAGAFTRYLPGAEDPLDSSGSYPTWKIHVINETSGKRSELIVRRPFAGHSSLFGRATRAYIAYDLRERRLVFMKDAWRIDNPKLRPEFNTYQSLQHHGIPHMPTVFYGGDVRGSDGEVQKTSAPSVGAGRG</sequence>
<proteinExistence type="predicted"/>
<reference evidence="3 4" key="1">
    <citation type="journal article" date="2014" name="PLoS Genet.">
        <title>Analysis of the Phlebiopsis gigantea genome, transcriptome and secretome provides insight into its pioneer colonization strategies of wood.</title>
        <authorList>
            <person name="Hori C."/>
            <person name="Ishida T."/>
            <person name="Igarashi K."/>
            <person name="Samejima M."/>
            <person name="Suzuki H."/>
            <person name="Master E."/>
            <person name="Ferreira P."/>
            <person name="Ruiz-Duenas F.J."/>
            <person name="Held B."/>
            <person name="Canessa P."/>
            <person name="Larrondo L.F."/>
            <person name="Schmoll M."/>
            <person name="Druzhinina I.S."/>
            <person name="Kubicek C.P."/>
            <person name="Gaskell J.A."/>
            <person name="Kersten P."/>
            <person name="St John F."/>
            <person name="Glasner J."/>
            <person name="Sabat G."/>
            <person name="Splinter BonDurant S."/>
            <person name="Syed K."/>
            <person name="Yadav J."/>
            <person name="Mgbeahuruike A.C."/>
            <person name="Kovalchuk A."/>
            <person name="Asiegbu F.O."/>
            <person name="Lackner G."/>
            <person name="Hoffmeister D."/>
            <person name="Rencoret J."/>
            <person name="Gutierrez A."/>
            <person name="Sun H."/>
            <person name="Lindquist E."/>
            <person name="Barry K."/>
            <person name="Riley R."/>
            <person name="Grigoriev I.V."/>
            <person name="Henrissat B."/>
            <person name="Kues U."/>
            <person name="Berka R.M."/>
            <person name="Martinez A.T."/>
            <person name="Covert S.F."/>
            <person name="Blanchette R.A."/>
            <person name="Cullen D."/>
        </authorList>
    </citation>
    <scope>NUCLEOTIDE SEQUENCE [LARGE SCALE GENOMIC DNA]</scope>
    <source>
        <strain evidence="3 4">11061_1 CR5-6</strain>
    </source>
</reference>
<keyword evidence="4" id="KW-1185">Reference proteome</keyword>
<feature type="region of interest" description="Disordered" evidence="1">
    <location>
        <begin position="250"/>
        <end position="271"/>
    </location>
</feature>
<gene>
    <name evidence="3" type="ORF">PHLGIDRAFT_292527</name>
</gene>
<dbReference type="OrthoDB" id="3265188at2759"/>
<organism evidence="3 4">
    <name type="scientific">Phlebiopsis gigantea (strain 11061_1 CR5-6)</name>
    <name type="common">White-rot fungus</name>
    <name type="synonym">Peniophora gigantea</name>
    <dbReference type="NCBI Taxonomy" id="745531"/>
    <lineage>
        <taxon>Eukaryota</taxon>
        <taxon>Fungi</taxon>
        <taxon>Dikarya</taxon>
        <taxon>Basidiomycota</taxon>
        <taxon>Agaricomycotina</taxon>
        <taxon>Agaricomycetes</taxon>
        <taxon>Polyporales</taxon>
        <taxon>Phanerochaetaceae</taxon>
        <taxon>Phlebiopsis</taxon>
    </lineage>
</organism>
<evidence type="ECO:0000256" key="1">
    <source>
        <dbReference type="SAM" id="MobiDB-lite"/>
    </source>
</evidence>
<dbReference type="EMBL" id="KN840673">
    <property type="protein sequence ID" value="KIP02466.1"/>
    <property type="molecule type" value="Genomic_DNA"/>
</dbReference>
<protein>
    <recommendedName>
        <fullName evidence="2">Fungal-type protein kinase domain-containing protein</fullName>
    </recommendedName>
</protein>
<name>A0A0C3RR56_PHLG1</name>